<dbReference type="AlphaFoldDB" id="A0A078ADC2"/>
<evidence type="ECO:0000313" key="2">
    <source>
        <dbReference type="Proteomes" id="UP000039865"/>
    </source>
</evidence>
<protein>
    <submittedName>
        <fullName evidence="1">Uncharacterized protein</fullName>
    </submittedName>
</protein>
<dbReference type="Proteomes" id="UP000039865">
    <property type="component" value="Unassembled WGS sequence"/>
</dbReference>
<dbReference type="InParanoid" id="A0A078ADC2"/>
<proteinExistence type="predicted"/>
<reference evidence="1 2" key="1">
    <citation type="submission" date="2014-06" db="EMBL/GenBank/DDBJ databases">
        <authorList>
            <person name="Swart Estienne"/>
        </authorList>
    </citation>
    <scope>NUCLEOTIDE SEQUENCE [LARGE SCALE GENOMIC DNA]</scope>
    <source>
        <strain evidence="1 2">130c</strain>
    </source>
</reference>
<keyword evidence="2" id="KW-1185">Reference proteome</keyword>
<dbReference type="EMBL" id="CCKQ01008086">
    <property type="protein sequence ID" value="CDW79527.1"/>
    <property type="molecule type" value="Genomic_DNA"/>
</dbReference>
<accession>A0A078ADC2</accession>
<sequence>MFPLQKIGIEGDKMGLTQGKNYYKDQSDGACPGPYDFRDTFTFQGATQQDDLSRNQINTFRNQRDSLF</sequence>
<organism evidence="1 2">
    <name type="scientific">Stylonychia lemnae</name>
    <name type="common">Ciliate</name>
    <dbReference type="NCBI Taxonomy" id="5949"/>
    <lineage>
        <taxon>Eukaryota</taxon>
        <taxon>Sar</taxon>
        <taxon>Alveolata</taxon>
        <taxon>Ciliophora</taxon>
        <taxon>Intramacronucleata</taxon>
        <taxon>Spirotrichea</taxon>
        <taxon>Stichotrichia</taxon>
        <taxon>Sporadotrichida</taxon>
        <taxon>Oxytrichidae</taxon>
        <taxon>Stylonychinae</taxon>
        <taxon>Stylonychia</taxon>
    </lineage>
</organism>
<name>A0A078ADC2_STYLE</name>
<evidence type="ECO:0000313" key="1">
    <source>
        <dbReference type="EMBL" id="CDW79527.1"/>
    </source>
</evidence>
<gene>
    <name evidence="1" type="primary">Contig11879.g12711</name>
    <name evidence="1" type="ORF">STYLEM_8516</name>
</gene>